<dbReference type="KEGG" id="led:BBK82_46610"/>
<dbReference type="PANTHER" id="PTHR45875:SF1">
    <property type="entry name" value="METHYLTRANSFERASE N6AMT1"/>
    <property type="match status" value="1"/>
</dbReference>
<comment type="similarity">
    <text evidence="1">Belongs to the eukaryotic/archaeal PrmC-related family.</text>
</comment>
<dbReference type="PRINTS" id="PR00507">
    <property type="entry name" value="N12N6MTFRASE"/>
</dbReference>
<dbReference type="CDD" id="cd02440">
    <property type="entry name" value="AdoMet_MTases"/>
    <property type="match status" value="1"/>
</dbReference>
<sequence length="231" mass="24633">MRLLRAPGVYTPQEDTELLVDAMNAAAIPTGARVLDIGTGTGALALAALRGGASEVTGVDVSRRAVWTARVNAALQRLPLQVRLGNALEVVADEQFDLVLANPPYVPAANPCAASGPARAWDAGLDGRQLLDPLCARMFDLLNPGGVLLMVHSVLCGVDTTLRQLRDNGMKASVVQRRLIPFGPVMRGRIDFLERHGLIDPGQRHEELVVIRGDRPERAQGDGGAERAGSR</sequence>
<accession>A0A1B2HX50</accession>
<evidence type="ECO:0000313" key="6">
    <source>
        <dbReference type="EMBL" id="ANZ42292.1"/>
    </source>
</evidence>
<evidence type="ECO:0000259" key="5">
    <source>
        <dbReference type="Pfam" id="PF05175"/>
    </source>
</evidence>
<proteinExistence type="inferred from homology"/>
<dbReference type="InterPro" id="IPR004557">
    <property type="entry name" value="PrmC-related"/>
</dbReference>
<dbReference type="GO" id="GO:0035657">
    <property type="term" value="C:eRF1 methyltransferase complex"/>
    <property type="evidence" value="ECO:0007669"/>
    <property type="project" value="TreeGrafter"/>
</dbReference>
<evidence type="ECO:0000256" key="1">
    <source>
        <dbReference type="ARBA" id="ARBA00006149"/>
    </source>
</evidence>
<dbReference type="GO" id="GO:0008757">
    <property type="term" value="F:S-adenosylmethionine-dependent methyltransferase activity"/>
    <property type="evidence" value="ECO:0007669"/>
    <property type="project" value="TreeGrafter"/>
</dbReference>
<evidence type="ECO:0000256" key="3">
    <source>
        <dbReference type="ARBA" id="ARBA00022679"/>
    </source>
</evidence>
<keyword evidence="2 6" id="KW-0489">Methyltransferase</keyword>
<evidence type="ECO:0000256" key="2">
    <source>
        <dbReference type="ARBA" id="ARBA00022603"/>
    </source>
</evidence>
<feature type="domain" description="Methyltransferase small" evidence="5">
    <location>
        <begin position="4"/>
        <end position="106"/>
    </location>
</feature>
<reference evidence="6 7" key="1">
    <citation type="submission" date="2016-07" db="EMBL/GenBank/DDBJ databases">
        <title>Complete genome sequence of the Lentzea guizhouensis DHS C013.</title>
        <authorList>
            <person name="Cao C."/>
        </authorList>
    </citation>
    <scope>NUCLEOTIDE SEQUENCE [LARGE SCALE GENOMIC DNA]</scope>
    <source>
        <strain evidence="6 7">DHS C013</strain>
    </source>
</reference>
<dbReference type="Proteomes" id="UP000093053">
    <property type="component" value="Chromosome"/>
</dbReference>
<dbReference type="GO" id="GO:0032259">
    <property type="term" value="P:methylation"/>
    <property type="evidence" value="ECO:0007669"/>
    <property type="project" value="UniProtKB-KW"/>
</dbReference>
<dbReference type="InterPro" id="IPR007848">
    <property type="entry name" value="Small_mtfrase_dom"/>
</dbReference>
<dbReference type="AlphaFoldDB" id="A0A1B2HX50"/>
<dbReference type="InterPro" id="IPR029063">
    <property type="entry name" value="SAM-dependent_MTases_sf"/>
</dbReference>
<dbReference type="SUPFAM" id="SSF53335">
    <property type="entry name" value="S-adenosyl-L-methionine-dependent methyltransferases"/>
    <property type="match status" value="1"/>
</dbReference>
<dbReference type="RefSeq" id="WP_065920623.1">
    <property type="nucleotide sequence ID" value="NZ_CP016793.1"/>
</dbReference>
<dbReference type="Pfam" id="PF05175">
    <property type="entry name" value="MTS"/>
    <property type="match status" value="1"/>
</dbReference>
<dbReference type="OrthoDB" id="8746524at2"/>
<gene>
    <name evidence="6" type="ORF">BBK82_46610</name>
</gene>
<organism evidence="6 7">
    <name type="scientific">Lentzea guizhouensis</name>
    <dbReference type="NCBI Taxonomy" id="1586287"/>
    <lineage>
        <taxon>Bacteria</taxon>
        <taxon>Bacillati</taxon>
        <taxon>Actinomycetota</taxon>
        <taxon>Actinomycetes</taxon>
        <taxon>Pseudonocardiales</taxon>
        <taxon>Pseudonocardiaceae</taxon>
        <taxon>Lentzea</taxon>
    </lineage>
</organism>
<dbReference type="GO" id="GO:0003676">
    <property type="term" value="F:nucleic acid binding"/>
    <property type="evidence" value="ECO:0007669"/>
    <property type="project" value="InterPro"/>
</dbReference>
<name>A0A1B2HX50_9PSEU</name>
<evidence type="ECO:0000256" key="4">
    <source>
        <dbReference type="ARBA" id="ARBA00022691"/>
    </source>
</evidence>
<evidence type="ECO:0000313" key="7">
    <source>
        <dbReference type="Proteomes" id="UP000093053"/>
    </source>
</evidence>
<dbReference type="NCBIfam" id="TIGR00537">
    <property type="entry name" value="hemK_rel_arch"/>
    <property type="match status" value="1"/>
</dbReference>
<keyword evidence="4" id="KW-0949">S-adenosyl-L-methionine</keyword>
<dbReference type="InterPro" id="IPR002052">
    <property type="entry name" value="DNA_methylase_N6_adenine_CS"/>
</dbReference>
<dbReference type="InterPro" id="IPR052190">
    <property type="entry name" value="Euk-Arch_PrmC-MTase"/>
</dbReference>
<dbReference type="GO" id="GO:0008276">
    <property type="term" value="F:protein methyltransferase activity"/>
    <property type="evidence" value="ECO:0007669"/>
    <property type="project" value="TreeGrafter"/>
</dbReference>
<keyword evidence="7" id="KW-1185">Reference proteome</keyword>
<dbReference type="PANTHER" id="PTHR45875">
    <property type="entry name" value="METHYLTRANSFERASE N6AMT1"/>
    <property type="match status" value="1"/>
</dbReference>
<dbReference type="Gene3D" id="3.40.50.150">
    <property type="entry name" value="Vaccinia Virus protein VP39"/>
    <property type="match status" value="1"/>
</dbReference>
<dbReference type="STRING" id="1586287.BBK82_46610"/>
<protein>
    <submittedName>
        <fullName evidence="6">Methyltransferase</fullName>
    </submittedName>
</protein>
<dbReference type="PROSITE" id="PS00092">
    <property type="entry name" value="N6_MTASE"/>
    <property type="match status" value="1"/>
</dbReference>
<keyword evidence="3 6" id="KW-0808">Transferase</keyword>
<dbReference type="EMBL" id="CP016793">
    <property type="protein sequence ID" value="ANZ42292.1"/>
    <property type="molecule type" value="Genomic_DNA"/>
</dbReference>
<dbReference type="GO" id="GO:0008170">
    <property type="term" value="F:N-methyltransferase activity"/>
    <property type="evidence" value="ECO:0007669"/>
    <property type="project" value="UniProtKB-ARBA"/>
</dbReference>